<dbReference type="GO" id="GO:0004820">
    <property type="term" value="F:glycine-tRNA ligase activity"/>
    <property type="evidence" value="ECO:0007669"/>
    <property type="project" value="UniProtKB-UniRule"/>
</dbReference>
<evidence type="ECO:0000256" key="11">
    <source>
        <dbReference type="HAMAP-Rule" id="MF_00255"/>
    </source>
</evidence>
<proteinExistence type="inferred from homology"/>
<keyword evidence="7 11" id="KW-0067">ATP-binding</keyword>
<dbReference type="GO" id="GO:0005524">
    <property type="term" value="F:ATP binding"/>
    <property type="evidence" value="ECO:0007669"/>
    <property type="project" value="UniProtKB-UniRule"/>
</dbReference>
<dbReference type="Pfam" id="PF02092">
    <property type="entry name" value="tRNA_synt_2f"/>
    <property type="match status" value="1"/>
</dbReference>
<dbReference type="PANTHER" id="PTHR30075:SF2">
    <property type="entry name" value="GLYCINE--TRNA LIGASE, CHLOROPLASTIC_MITOCHONDRIAL 2"/>
    <property type="match status" value="1"/>
</dbReference>
<dbReference type="Pfam" id="PF05746">
    <property type="entry name" value="DALR_1"/>
    <property type="match status" value="1"/>
</dbReference>
<keyword evidence="14" id="KW-1185">Reference proteome</keyword>
<dbReference type="PRINTS" id="PR01045">
    <property type="entry name" value="TRNASYNTHGB"/>
</dbReference>
<comment type="caution">
    <text evidence="13">The sequence shown here is derived from an EMBL/GenBank/DDBJ whole genome shotgun (WGS) entry which is preliminary data.</text>
</comment>
<keyword evidence="5 11" id="KW-0436">Ligase</keyword>
<keyword evidence="6 11" id="KW-0547">Nucleotide-binding</keyword>
<evidence type="ECO:0000256" key="5">
    <source>
        <dbReference type="ARBA" id="ARBA00022598"/>
    </source>
</evidence>
<comment type="subunit">
    <text evidence="3 11">Tetramer of two alpha and two beta subunits.</text>
</comment>
<accession>A0A4Y8UH14</accession>
<dbReference type="NCBIfam" id="TIGR00211">
    <property type="entry name" value="glyS"/>
    <property type="match status" value="1"/>
</dbReference>
<evidence type="ECO:0000256" key="2">
    <source>
        <dbReference type="ARBA" id="ARBA00008226"/>
    </source>
</evidence>
<dbReference type="GO" id="GO:0006426">
    <property type="term" value="P:glycyl-tRNA aminoacylation"/>
    <property type="evidence" value="ECO:0007669"/>
    <property type="project" value="UniProtKB-UniRule"/>
</dbReference>
<dbReference type="GO" id="GO:0005829">
    <property type="term" value="C:cytosol"/>
    <property type="evidence" value="ECO:0007669"/>
    <property type="project" value="TreeGrafter"/>
</dbReference>
<dbReference type="OrthoDB" id="9775440at2"/>
<name>A0A4Y8UH14_9GAMM</name>
<dbReference type="PANTHER" id="PTHR30075">
    <property type="entry name" value="GLYCYL-TRNA SYNTHETASE"/>
    <property type="match status" value="1"/>
</dbReference>
<dbReference type="PROSITE" id="PS50861">
    <property type="entry name" value="AA_TRNA_LIGASE_II_GLYAB"/>
    <property type="match status" value="1"/>
</dbReference>
<comment type="subcellular location">
    <subcellularLocation>
        <location evidence="1 11">Cytoplasm</location>
    </subcellularLocation>
</comment>
<evidence type="ECO:0000256" key="9">
    <source>
        <dbReference type="ARBA" id="ARBA00023146"/>
    </source>
</evidence>
<dbReference type="Proteomes" id="UP000298133">
    <property type="component" value="Unassembled WGS sequence"/>
</dbReference>
<dbReference type="GO" id="GO:0004814">
    <property type="term" value="F:arginine-tRNA ligase activity"/>
    <property type="evidence" value="ECO:0007669"/>
    <property type="project" value="InterPro"/>
</dbReference>
<dbReference type="SUPFAM" id="SSF109604">
    <property type="entry name" value="HD-domain/PDEase-like"/>
    <property type="match status" value="1"/>
</dbReference>
<evidence type="ECO:0000256" key="4">
    <source>
        <dbReference type="ARBA" id="ARBA00022490"/>
    </source>
</evidence>
<evidence type="ECO:0000256" key="6">
    <source>
        <dbReference type="ARBA" id="ARBA00022741"/>
    </source>
</evidence>
<evidence type="ECO:0000256" key="7">
    <source>
        <dbReference type="ARBA" id="ARBA00022840"/>
    </source>
</evidence>
<dbReference type="InterPro" id="IPR008909">
    <property type="entry name" value="DALR_anticod-bd"/>
</dbReference>
<reference evidence="13 14" key="1">
    <citation type="submission" date="2019-03" db="EMBL/GenBank/DDBJ databases">
        <title>Draft genome of Gammaproteobacteria bacterium LSUCC0057, a member of the SAR92 clade.</title>
        <authorList>
            <person name="Lanclos V.C."/>
            <person name="Doiron C."/>
            <person name="Henson M.W."/>
            <person name="Thrash J.C."/>
        </authorList>
    </citation>
    <scope>NUCLEOTIDE SEQUENCE [LARGE SCALE GENOMIC DNA]</scope>
    <source>
        <strain evidence="13 14">LSUCC0057</strain>
    </source>
</reference>
<dbReference type="AlphaFoldDB" id="A0A4Y8UH14"/>
<dbReference type="GO" id="GO:0006420">
    <property type="term" value="P:arginyl-tRNA aminoacylation"/>
    <property type="evidence" value="ECO:0007669"/>
    <property type="project" value="InterPro"/>
</dbReference>
<sequence>MSHTSATSLLLEIGTEELPPSALEQLGEALAHSVGEQLQQLDIDHSGASYYAAPRRLAVLIEQLAASAPARQITQWGPPAKVAFDAEGAPTKAALAFAAKQGIALAELDQYIANDGQQDKLCITLNEPGAVTVEVLETVVSQALAALPIPKRMRWGNSRAEFVRPIKWLVALLDSEVVNMQLLGVRAGNRSRGHRFHAPEDFVVTSAASYKEQLRDRFVLVDGVERRQLIRQRVAELADQVGGRAVIDAALLDEVASLNEWPVPLRGRFDEQFLSVPAEALISSMASHQKYFHIVDASGALMPYFVTVANIDSRDPEQVIAGNERVIRPRLADAAFFYRNDLKLTLADRREQLRSVVFQTQLGTLFAKSERVASLAGTIAAQLSDCDATTIAEASRAGALSKSDLVTDMVGEFDDLQGVMGRYYAAANGEPSAVAEALFEQYLPRFAGDAVAQSTVGRAVAIADRLDTVCGIFAIGQAPTGSKDPFALRRASLGVLRTLIEGEMDLDLAELVALAAAAQPLEQPATDFQKLALTYITDRLEGYYREAGVNLHCLTAVLQGGHSNPLDIDRRVKAVANFAQLPESAALAAANKRVANILAKQPASDAVEVDTALLSEVAEQQLAQQLQTLQPQLSELLAERNYQQALVALAALQRPVDQFFDQVMVNCDELAVRNNRLALLAKLRRQFLSIADISQLAGS</sequence>
<dbReference type="EMBL" id="SPIA01000002">
    <property type="protein sequence ID" value="TFH67970.1"/>
    <property type="molecule type" value="Genomic_DNA"/>
</dbReference>
<evidence type="ECO:0000256" key="10">
    <source>
        <dbReference type="ARBA" id="ARBA00047937"/>
    </source>
</evidence>
<gene>
    <name evidence="11" type="primary">glyS</name>
    <name evidence="13" type="ORF">E3W66_06905</name>
</gene>
<evidence type="ECO:0000313" key="14">
    <source>
        <dbReference type="Proteomes" id="UP000298133"/>
    </source>
</evidence>
<organism evidence="13 14">
    <name type="scientific">Gammaproteobacteria bacterium LSUCC0057</name>
    <dbReference type="NCBI Taxonomy" id="2559237"/>
    <lineage>
        <taxon>Bacteria</taxon>
        <taxon>Pseudomonadati</taxon>
        <taxon>Pseudomonadota</taxon>
        <taxon>Gammaproteobacteria</taxon>
        <taxon>Cellvibrionales</taxon>
        <taxon>Porticoccaceae</taxon>
        <taxon>SAR92 clade</taxon>
    </lineage>
</organism>
<protein>
    <recommendedName>
        <fullName evidence="11">Glycine--tRNA ligase beta subunit</fullName>
        <ecNumber evidence="11">6.1.1.14</ecNumber>
    </recommendedName>
    <alternativeName>
        <fullName evidence="11">Glycyl-tRNA synthetase beta subunit</fullName>
        <shortName evidence="11">GlyRS</shortName>
    </alternativeName>
</protein>
<keyword evidence="9 11" id="KW-0030">Aminoacyl-tRNA synthetase</keyword>
<keyword evidence="8 11" id="KW-0648">Protein biosynthesis</keyword>
<feature type="domain" description="DALR anticodon binding" evidence="12">
    <location>
        <begin position="589"/>
        <end position="685"/>
    </location>
</feature>
<evidence type="ECO:0000259" key="12">
    <source>
        <dbReference type="Pfam" id="PF05746"/>
    </source>
</evidence>
<evidence type="ECO:0000256" key="8">
    <source>
        <dbReference type="ARBA" id="ARBA00022917"/>
    </source>
</evidence>
<dbReference type="HAMAP" id="MF_00255">
    <property type="entry name" value="Gly_tRNA_synth_beta"/>
    <property type="match status" value="1"/>
</dbReference>
<comment type="similarity">
    <text evidence="2 11">Belongs to the class-II aminoacyl-tRNA synthetase family.</text>
</comment>
<evidence type="ECO:0000313" key="13">
    <source>
        <dbReference type="EMBL" id="TFH67970.1"/>
    </source>
</evidence>
<comment type="catalytic activity">
    <reaction evidence="10 11">
        <text>tRNA(Gly) + glycine + ATP = glycyl-tRNA(Gly) + AMP + diphosphate</text>
        <dbReference type="Rhea" id="RHEA:16013"/>
        <dbReference type="Rhea" id="RHEA-COMP:9664"/>
        <dbReference type="Rhea" id="RHEA-COMP:9683"/>
        <dbReference type="ChEBI" id="CHEBI:30616"/>
        <dbReference type="ChEBI" id="CHEBI:33019"/>
        <dbReference type="ChEBI" id="CHEBI:57305"/>
        <dbReference type="ChEBI" id="CHEBI:78442"/>
        <dbReference type="ChEBI" id="CHEBI:78522"/>
        <dbReference type="ChEBI" id="CHEBI:456215"/>
        <dbReference type="EC" id="6.1.1.14"/>
    </reaction>
</comment>
<evidence type="ECO:0000256" key="3">
    <source>
        <dbReference type="ARBA" id="ARBA00011209"/>
    </source>
</evidence>
<dbReference type="EC" id="6.1.1.14" evidence="11"/>
<keyword evidence="4 11" id="KW-0963">Cytoplasm</keyword>
<dbReference type="InterPro" id="IPR006194">
    <property type="entry name" value="Gly-tRNA-synth_heterodimer"/>
</dbReference>
<evidence type="ECO:0000256" key="1">
    <source>
        <dbReference type="ARBA" id="ARBA00004496"/>
    </source>
</evidence>
<dbReference type="InterPro" id="IPR015944">
    <property type="entry name" value="Gly-tRNA-synth_bsu"/>
</dbReference>